<sequence>MNKIYKVLFVSVLFLLVSCGKEFTVEEIKTINGYWEIEKAQMPDGEEKEYSISESIDYFEINDKGEGFRQKVLPQINGEYLTNEVQEKVTVANEGGKTWLKYKTEYSEWKEEVVDLDEDELVVKNENDIIYHYKRPVPFTLK</sequence>
<reference evidence="2 3" key="1">
    <citation type="submission" date="2016-01" db="EMBL/GenBank/DDBJ databases">
        <title>Whole genome sequencing of Myroides marinus L41.</title>
        <authorList>
            <person name="Hong K.W."/>
        </authorList>
    </citation>
    <scope>NUCLEOTIDE SEQUENCE [LARGE SCALE GENOMIC DNA]</scope>
    <source>
        <strain evidence="2 3">L41</strain>
    </source>
</reference>
<evidence type="ECO:0000313" key="2">
    <source>
        <dbReference type="EMBL" id="KZE79717.1"/>
    </source>
</evidence>
<dbReference type="Proteomes" id="UP000076630">
    <property type="component" value="Unassembled WGS sequence"/>
</dbReference>
<protein>
    <recommendedName>
        <fullName evidence="1">Lipocalin-like domain-containing protein</fullName>
    </recommendedName>
</protein>
<dbReference type="AlphaFoldDB" id="A0A165RX18"/>
<proteinExistence type="predicted"/>
<evidence type="ECO:0000259" key="1">
    <source>
        <dbReference type="Pfam" id="PF13648"/>
    </source>
</evidence>
<name>A0A165RX18_9FLAO</name>
<comment type="caution">
    <text evidence="2">The sequence shown here is derived from an EMBL/GenBank/DDBJ whole genome shotgun (WGS) entry which is preliminary data.</text>
</comment>
<organism evidence="2 3">
    <name type="scientific">Myroides marinus</name>
    <dbReference type="NCBI Taxonomy" id="703342"/>
    <lineage>
        <taxon>Bacteria</taxon>
        <taxon>Pseudomonadati</taxon>
        <taxon>Bacteroidota</taxon>
        <taxon>Flavobacteriia</taxon>
        <taxon>Flavobacteriales</taxon>
        <taxon>Flavobacteriaceae</taxon>
        <taxon>Myroides</taxon>
    </lineage>
</organism>
<keyword evidence="3" id="KW-1185">Reference proteome</keyword>
<evidence type="ECO:0000313" key="3">
    <source>
        <dbReference type="Proteomes" id="UP000076630"/>
    </source>
</evidence>
<dbReference type="Pfam" id="PF13648">
    <property type="entry name" value="Lipocalin_4"/>
    <property type="match status" value="1"/>
</dbReference>
<dbReference type="PROSITE" id="PS51257">
    <property type="entry name" value="PROKAR_LIPOPROTEIN"/>
    <property type="match status" value="1"/>
</dbReference>
<dbReference type="EMBL" id="LQNU01000059">
    <property type="protein sequence ID" value="KZE79717.1"/>
    <property type="molecule type" value="Genomic_DNA"/>
</dbReference>
<dbReference type="OrthoDB" id="1143855at2"/>
<dbReference type="RefSeq" id="WP_038986276.1">
    <property type="nucleotide sequence ID" value="NZ_JWJO01000021.1"/>
</dbReference>
<gene>
    <name evidence="2" type="ORF">AV926_11085</name>
</gene>
<accession>A0A165RX18</accession>
<feature type="domain" description="Lipocalin-like" evidence="1">
    <location>
        <begin position="31"/>
        <end position="123"/>
    </location>
</feature>
<dbReference type="InterPro" id="IPR024311">
    <property type="entry name" value="Lipocalin-like"/>
</dbReference>